<dbReference type="AlphaFoldDB" id="A0A0U0ZLR3"/>
<name>A0A0U0ZLR3_9MYCO</name>
<dbReference type="Gene3D" id="3.40.50.1820">
    <property type="entry name" value="alpha/beta hydrolase"/>
    <property type="match status" value="1"/>
</dbReference>
<protein>
    <recommendedName>
        <fullName evidence="3">Triacylglycerol lipase</fullName>
    </recommendedName>
</protein>
<dbReference type="EMBL" id="CSWP01000004">
    <property type="protein sequence ID" value="CPV53438.1"/>
    <property type="molecule type" value="Genomic_DNA"/>
</dbReference>
<dbReference type="GO" id="GO:0004806">
    <property type="term" value="F:triacylglycerol lipase activity"/>
    <property type="evidence" value="ECO:0007669"/>
    <property type="project" value="InterPro"/>
</dbReference>
<dbReference type="InterPro" id="IPR029058">
    <property type="entry name" value="AB_hydrolase_fold"/>
</dbReference>
<dbReference type="InterPro" id="IPR005152">
    <property type="entry name" value="Lipase_secreted"/>
</dbReference>
<evidence type="ECO:0000313" key="2">
    <source>
        <dbReference type="Proteomes" id="UP000045782"/>
    </source>
</evidence>
<dbReference type="GO" id="GO:0016042">
    <property type="term" value="P:lipid catabolic process"/>
    <property type="evidence" value="ECO:0007669"/>
    <property type="project" value="InterPro"/>
</dbReference>
<sequence length="439" mass="48126">MTAGTAPRPAPATPSIDEWPLQVDKPLSAAYDPFFGPAPQGWEDTAPGTPLRRRRVRLGLFGLIPVKLHAWQVLYRSTDLHGNPETTVTTVVVPQRATADSPLLAFQSAIDAVAPKRFPSYYLQQGSFGLTQSQNEFLLVVAALTKGWVVTISDHEGPHGLWMVARQPGYHVLDGLRATIAASGDDGIPRLSSRTPVAVWGYSGGGTATAWAAELAGEYAPELNMVGALIGAPAAQPGPLVHYHCARAASGLIIPVLAAMMRAHPPAREFLERHLNRRGRRIVEKSERMTLLETVLRWPFLDFNKILDRPLEEVMDGPEITALTDEMTLGQRTPTAPVYLYHPIHDLLLPIQYTDQLAEDYIAGGAHVTYRRDRASEHIVLALAGGSDALAWLDERLTGKALPARSDVQTVFSTSLTLRAIRMFMRWQRGIIQLLSGKL</sequence>
<reference evidence="1 2" key="1">
    <citation type="submission" date="2015-03" db="EMBL/GenBank/DDBJ databases">
        <authorList>
            <person name="Murphy D."/>
        </authorList>
    </citation>
    <scope>NUCLEOTIDE SEQUENCE [LARGE SCALE GENOMIC DNA]</scope>
    <source>
        <strain evidence="1 2">PAP088</strain>
    </source>
</reference>
<evidence type="ECO:0008006" key="3">
    <source>
        <dbReference type="Google" id="ProtNLM"/>
    </source>
</evidence>
<dbReference type="PANTHER" id="PTHR34853">
    <property type="match status" value="1"/>
</dbReference>
<dbReference type="Proteomes" id="UP000045782">
    <property type="component" value="Unassembled WGS sequence"/>
</dbReference>
<accession>A0A0U0ZLR3</accession>
<dbReference type="Pfam" id="PF03583">
    <property type="entry name" value="LIP"/>
    <property type="match status" value="1"/>
</dbReference>
<evidence type="ECO:0000313" key="1">
    <source>
        <dbReference type="EMBL" id="CPV53438.1"/>
    </source>
</evidence>
<organism evidence="1 2">
    <name type="scientific">Mycobacteroides abscessus</name>
    <dbReference type="NCBI Taxonomy" id="36809"/>
    <lineage>
        <taxon>Bacteria</taxon>
        <taxon>Bacillati</taxon>
        <taxon>Actinomycetota</taxon>
        <taxon>Actinomycetes</taxon>
        <taxon>Mycobacteriales</taxon>
        <taxon>Mycobacteriaceae</taxon>
        <taxon>Mycobacteroides</taxon>
    </lineage>
</organism>
<dbReference type="RefSeq" id="WP_016892834.1">
    <property type="nucleotide sequence ID" value="NZ_CSWP01000004.1"/>
</dbReference>
<gene>
    <name evidence="1" type="ORF">ERS075579_02503</name>
</gene>
<dbReference type="SUPFAM" id="SSF53474">
    <property type="entry name" value="alpha/beta-Hydrolases"/>
    <property type="match status" value="1"/>
</dbReference>
<dbReference type="Gene3D" id="1.10.260.130">
    <property type="match status" value="1"/>
</dbReference>
<dbReference type="PANTHER" id="PTHR34853:SF1">
    <property type="entry name" value="LIPASE 5"/>
    <property type="match status" value="1"/>
</dbReference>
<proteinExistence type="predicted"/>